<keyword evidence="4 6" id="KW-1133">Transmembrane helix</keyword>
<comment type="subcellular location">
    <subcellularLocation>
        <location evidence="1">Cell membrane</location>
        <topology evidence="1">Multi-pass membrane protein</topology>
    </subcellularLocation>
</comment>
<evidence type="ECO:0000256" key="1">
    <source>
        <dbReference type="ARBA" id="ARBA00004651"/>
    </source>
</evidence>
<evidence type="ECO:0000313" key="9">
    <source>
        <dbReference type="Proteomes" id="UP000673975"/>
    </source>
</evidence>
<keyword evidence="3 6" id="KW-0812">Transmembrane</keyword>
<feature type="transmembrane region" description="Helical" evidence="6">
    <location>
        <begin position="59"/>
        <end position="78"/>
    </location>
</feature>
<evidence type="ECO:0000256" key="5">
    <source>
        <dbReference type="ARBA" id="ARBA00023136"/>
    </source>
</evidence>
<dbReference type="Proteomes" id="UP000673975">
    <property type="component" value="Unassembled WGS sequence"/>
</dbReference>
<dbReference type="GO" id="GO:0005886">
    <property type="term" value="C:plasma membrane"/>
    <property type="evidence" value="ECO:0007669"/>
    <property type="project" value="UniProtKB-SubCell"/>
</dbReference>
<feature type="transmembrane region" description="Helical" evidence="6">
    <location>
        <begin position="234"/>
        <end position="254"/>
    </location>
</feature>
<feature type="transmembrane region" description="Helical" evidence="6">
    <location>
        <begin position="204"/>
        <end position="227"/>
    </location>
</feature>
<dbReference type="EMBL" id="JAFIDN010000017">
    <property type="protein sequence ID" value="MBP3193911.1"/>
    <property type="molecule type" value="Genomic_DNA"/>
</dbReference>
<dbReference type="InterPro" id="IPR051258">
    <property type="entry name" value="Diverse_Substrate_Transporter"/>
</dbReference>
<dbReference type="SUPFAM" id="SSF103481">
    <property type="entry name" value="Multidrug resistance efflux transporter EmrE"/>
    <property type="match status" value="2"/>
</dbReference>
<feature type="transmembrane region" description="Helical" evidence="6">
    <location>
        <begin position="142"/>
        <end position="163"/>
    </location>
</feature>
<feature type="domain" description="EamA" evidence="7">
    <location>
        <begin position="144"/>
        <end position="276"/>
    </location>
</feature>
<reference evidence="8" key="1">
    <citation type="submission" date="2021-02" db="EMBL/GenBank/DDBJ databases">
        <title>Natronogracilivirga saccharolytica gen. nov. sp. nov. a new anaerobic, haloalkiliphilic carbohydrate-fermenting bacterium from soda lake and proposing of Cyclonatronumiaceae fam. nov. in the phylum Balneolaeota.</title>
        <authorList>
            <person name="Zhilina T.N."/>
            <person name="Sorokin D.Y."/>
            <person name="Zavarzina D.G."/>
            <person name="Toshchakov S.V."/>
            <person name="Kublanov I.V."/>
        </authorList>
    </citation>
    <scope>NUCLEOTIDE SEQUENCE</scope>
    <source>
        <strain evidence="8">Z-1702</strain>
    </source>
</reference>
<dbReference type="Pfam" id="PF00892">
    <property type="entry name" value="EamA"/>
    <property type="match status" value="2"/>
</dbReference>
<proteinExistence type="predicted"/>
<evidence type="ECO:0000259" key="7">
    <source>
        <dbReference type="Pfam" id="PF00892"/>
    </source>
</evidence>
<evidence type="ECO:0000313" key="8">
    <source>
        <dbReference type="EMBL" id="MBP3193911.1"/>
    </source>
</evidence>
<name>A0A8J7UUS1_9BACT</name>
<dbReference type="InterPro" id="IPR037185">
    <property type="entry name" value="EmrE-like"/>
</dbReference>
<comment type="caution">
    <text evidence="8">The sequence shown here is derived from an EMBL/GenBank/DDBJ whole genome shotgun (WGS) entry which is preliminary data.</text>
</comment>
<gene>
    <name evidence="8" type="ORF">NATSA_14635</name>
</gene>
<evidence type="ECO:0000256" key="2">
    <source>
        <dbReference type="ARBA" id="ARBA00022475"/>
    </source>
</evidence>
<feature type="transmembrane region" description="Helical" evidence="6">
    <location>
        <begin position="113"/>
        <end position="130"/>
    </location>
</feature>
<dbReference type="PANTHER" id="PTHR42920">
    <property type="entry name" value="OS03G0707200 PROTEIN-RELATED"/>
    <property type="match status" value="1"/>
</dbReference>
<accession>A0A8J7UUS1</accession>
<keyword evidence="9" id="KW-1185">Reference proteome</keyword>
<organism evidence="8 9">
    <name type="scientific">Natronogracilivirga saccharolytica</name>
    <dbReference type="NCBI Taxonomy" id="2812953"/>
    <lineage>
        <taxon>Bacteria</taxon>
        <taxon>Pseudomonadati</taxon>
        <taxon>Balneolota</taxon>
        <taxon>Balneolia</taxon>
        <taxon>Balneolales</taxon>
        <taxon>Cyclonatronaceae</taxon>
        <taxon>Natronogracilivirga</taxon>
    </lineage>
</organism>
<dbReference type="InterPro" id="IPR000620">
    <property type="entry name" value="EamA_dom"/>
</dbReference>
<keyword evidence="5 6" id="KW-0472">Membrane</keyword>
<feature type="transmembrane region" description="Helical" evidence="6">
    <location>
        <begin position="175"/>
        <end position="198"/>
    </location>
</feature>
<evidence type="ECO:0000256" key="4">
    <source>
        <dbReference type="ARBA" id="ARBA00022989"/>
    </source>
</evidence>
<feature type="transmembrane region" description="Helical" evidence="6">
    <location>
        <begin position="260"/>
        <end position="278"/>
    </location>
</feature>
<feature type="transmembrane region" description="Helical" evidence="6">
    <location>
        <begin position="84"/>
        <end position="106"/>
    </location>
</feature>
<evidence type="ECO:0000256" key="6">
    <source>
        <dbReference type="SAM" id="Phobius"/>
    </source>
</evidence>
<evidence type="ECO:0000256" key="3">
    <source>
        <dbReference type="ARBA" id="ARBA00022692"/>
    </source>
</evidence>
<feature type="transmembrane region" description="Helical" evidence="6">
    <location>
        <begin position="27"/>
        <end position="44"/>
    </location>
</feature>
<dbReference type="AlphaFoldDB" id="A0A8J7UUS1"/>
<protein>
    <submittedName>
        <fullName evidence="8">DMT family transporter</fullName>
    </submittedName>
</protein>
<dbReference type="PANTHER" id="PTHR42920:SF11">
    <property type="entry name" value="INNER MEMBRANE PROTEIN YTFF"/>
    <property type="match status" value="1"/>
</dbReference>
<sequence>MIAGMAMFAFAPILVRSAGDADPFAFAAIRTMSAALVLLPFWLLRKSKADTFYDTGDKVRAAVAGMLLGFHFIFWILALQNTTIASASILVTIHPVILILIEAGLFKRVFPPLVWLGVMVAFSGSVLLGYSDAQSVTMFEHALLGDFYALIAALFFALYFLISQQLRQKSDWLNYVFRVYGATGLTCLAAAVIAGSGIPVEPAVWLAGIALALGPQIIGHGSMNYAVKFVAPTLLATLILTEPVFATVLAWLIFSEVPPVLTFPAMAIILCGVVMTWASRRYKKK</sequence>
<keyword evidence="2" id="KW-1003">Cell membrane</keyword>
<feature type="domain" description="EamA" evidence="7">
    <location>
        <begin position="1"/>
        <end position="128"/>
    </location>
</feature>